<dbReference type="Proteomes" id="UP000671908">
    <property type="component" value="Chromosome"/>
</dbReference>
<dbReference type="KEGG" id="tpav:HRQ91_05155"/>
<dbReference type="EMBL" id="CP054142">
    <property type="protein sequence ID" value="QTQ13891.1"/>
    <property type="molecule type" value="Genomic_DNA"/>
</dbReference>
<evidence type="ECO:0000313" key="1">
    <source>
        <dbReference type="EMBL" id="QTQ13891.1"/>
    </source>
</evidence>
<dbReference type="Gene3D" id="3.40.50.300">
    <property type="entry name" value="P-loop containing nucleotide triphosphate hydrolases"/>
    <property type="match status" value="1"/>
</dbReference>
<gene>
    <name evidence="1" type="ORF">HRQ91_05155</name>
</gene>
<dbReference type="InterPro" id="IPR050238">
    <property type="entry name" value="DNA_Rep/Repair_Clamp_Loader"/>
</dbReference>
<dbReference type="Pfam" id="PF13177">
    <property type="entry name" value="DNA_pol3_delta2"/>
    <property type="match status" value="2"/>
</dbReference>
<dbReference type="GO" id="GO:0006261">
    <property type="term" value="P:DNA-templated DNA replication"/>
    <property type="evidence" value="ECO:0007669"/>
    <property type="project" value="TreeGrafter"/>
</dbReference>
<dbReference type="PANTHER" id="PTHR11669:SF8">
    <property type="entry name" value="DNA POLYMERASE III SUBUNIT DELTA"/>
    <property type="match status" value="1"/>
</dbReference>
<evidence type="ECO:0000313" key="2">
    <source>
        <dbReference type="Proteomes" id="UP000671908"/>
    </source>
</evidence>
<keyword evidence="2" id="KW-1185">Reference proteome</keyword>
<sequence length="453" mass="49609">MFDNILFQNVVSELKCAVLDNNLPGANLFSGPSSSGKLTCALETARVLSCRSEKRGEWNCTCASCVRHRSLTASDILLTGPRDCCLEISAAKKTFLDAVNSNAKFIRAAHYLFIRSIKKLTLRFDPVLWDGDDKISKIAVLTSSINEGLEEIDVSRTLPPEKELVKICNDLEKQCAKLEDEFMYDSIPVLHVRNASSWAHLPSNSGKKIIIIENADRMLEGVRNALLKILEEPPADTVFILTTTRRSAVMPTILSRVRTYSFNDRTVEQQAEVISRIFHSPQTLNADPVHSDRLSSASSGLSSSVRPCASPSYSAGGAGIGSVCGIGGVSIEQFLYEFLPVPPASIKESAKTFMKAVSRSKIPDVQAVCKACGNFSLKTVLKMFLQQCLNFTRPLFKSAAGSEAAKEISESLHKCMNNVLSYNQSPQGALEQLVRELLKITAVRPGILPCMDL</sequence>
<organism evidence="1 2">
    <name type="scientific">Treponema parvum</name>
    <dbReference type="NCBI Taxonomy" id="138851"/>
    <lineage>
        <taxon>Bacteria</taxon>
        <taxon>Pseudomonadati</taxon>
        <taxon>Spirochaetota</taxon>
        <taxon>Spirochaetia</taxon>
        <taxon>Spirochaetales</taxon>
        <taxon>Treponemataceae</taxon>
        <taxon>Treponema</taxon>
    </lineage>
</organism>
<accession>A0A975IEE3</accession>
<dbReference type="AlphaFoldDB" id="A0A975IEE3"/>
<name>A0A975IEE3_9SPIR</name>
<proteinExistence type="predicted"/>
<dbReference type="RefSeq" id="WP_210120564.1">
    <property type="nucleotide sequence ID" value="NZ_CP054142.1"/>
</dbReference>
<protein>
    <submittedName>
        <fullName evidence="1">DNA polymerase III</fullName>
    </submittedName>
</protein>
<dbReference type="InterPro" id="IPR027417">
    <property type="entry name" value="P-loop_NTPase"/>
</dbReference>
<dbReference type="SUPFAM" id="SSF52540">
    <property type="entry name" value="P-loop containing nucleoside triphosphate hydrolases"/>
    <property type="match status" value="1"/>
</dbReference>
<reference evidence="1 2" key="1">
    <citation type="journal article" date="2021" name="Microbiol. Resour. Announc.">
        <title>Complete Genome Sequences of Three Human Oral Treponema parvum Isolates.</title>
        <authorList>
            <person name="Zeng H."/>
            <person name="Watt R.M."/>
        </authorList>
    </citation>
    <scope>NUCLEOTIDE SEQUENCE [LARGE SCALE GENOMIC DNA]</scope>
    <source>
        <strain evidence="1 2">ATCC 700770</strain>
    </source>
</reference>
<dbReference type="PANTHER" id="PTHR11669">
    <property type="entry name" value="REPLICATION FACTOR C / DNA POLYMERASE III GAMMA-TAU SUBUNIT"/>
    <property type="match status" value="1"/>
</dbReference>